<dbReference type="Proteomes" id="UP000572680">
    <property type="component" value="Unassembled WGS sequence"/>
</dbReference>
<organism evidence="2 3">
    <name type="scientific">Actinomadura namibiensis</name>
    <dbReference type="NCBI Taxonomy" id="182080"/>
    <lineage>
        <taxon>Bacteria</taxon>
        <taxon>Bacillati</taxon>
        <taxon>Actinomycetota</taxon>
        <taxon>Actinomycetes</taxon>
        <taxon>Streptosporangiales</taxon>
        <taxon>Thermomonosporaceae</taxon>
        <taxon>Actinomadura</taxon>
    </lineage>
</organism>
<protein>
    <recommendedName>
        <fullName evidence="1">Microcin J25-processing protein McjB C-terminal domain-containing protein</fullName>
    </recommendedName>
</protein>
<gene>
    <name evidence="2" type="ORF">HNR61_007691</name>
</gene>
<name>A0A7W3QQS9_ACTNM</name>
<dbReference type="AlphaFoldDB" id="A0A7W3QQS9"/>
<dbReference type="NCBIfam" id="NF033537">
    <property type="entry name" value="lasso_biosyn_B2"/>
    <property type="match status" value="1"/>
</dbReference>
<dbReference type="InterPro" id="IPR053521">
    <property type="entry name" value="McjB-like"/>
</dbReference>
<feature type="domain" description="Microcin J25-processing protein McjB C-terminal" evidence="1">
    <location>
        <begin position="22"/>
        <end position="132"/>
    </location>
</feature>
<reference evidence="2 3" key="1">
    <citation type="submission" date="2020-08" db="EMBL/GenBank/DDBJ databases">
        <title>Genomic Encyclopedia of Type Strains, Phase IV (KMG-IV): sequencing the most valuable type-strain genomes for metagenomic binning, comparative biology and taxonomic classification.</title>
        <authorList>
            <person name="Goeker M."/>
        </authorList>
    </citation>
    <scope>NUCLEOTIDE SEQUENCE [LARGE SCALE GENOMIC DNA]</scope>
    <source>
        <strain evidence="2 3">DSM 44197</strain>
    </source>
</reference>
<accession>A0A7W3QQS9</accession>
<evidence type="ECO:0000259" key="1">
    <source>
        <dbReference type="Pfam" id="PF13471"/>
    </source>
</evidence>
<dbReference type="Pfam" id="PF13471">
    <property type="entry name" value="Transglut_core3"/>
    <property type="match status" value="1"/>
</dbReference>
<dbReference type="EMBL" id="JACJIA010000014">
    <property type="protein sequence ID" value="MBA8956009.1"/>
    <property type="molecule type" value="Genomic_DNA"/>
</dbReference>
<evidence type="ECO:0000313" key="3">
    <source>
        <dbReference type="Proteomes" id="UP000572680"/>
    </source>
</evidence>
<comment type="caution">
    <text evidence="2">The sequence shown here is derived from an EMBL/GenBank/DDBJ whole genome shotgun (WGS) entry which is preliminary data.</text>
</comment>
<keyword evidence="3" id="KW-1185">Reference proteome</keyword>
<sequence>MTIPVALEPAAHVPLRRRAAARVAVGLARLLMLLPPRRLRAALTALRRGSRPATAARALAARQAVVTVSVRCAGQGCLQRSLATVLLCRAGGGWPDWCTGVRMEPFRAHAWVEVDGEPVGEHDEVRAFVKTMTVPARAHARKRR</sequence>
<evidence type="ECO:0000313" key="2">
    <source>
        <dbReference type="EMBL" id="MBA8956009.1"/>
    </source>
</evidence>
<dbReference type="InterPro" id="IPR032708">
    <property type="entry name" value="McjB_C"/>
</dbReference>
<dbReference type="RefSeq" id="WP_182847964.1">
    <property type="nucleotide sequence ID" value="NZ_JACJIA010000014.1"/>
</dbReference>
<proteinExistence type="predicted"/>